<reference evidence="1 2" key="1">
    <citation type="submission" date="2018-06" db="EMBL/GenBank/DDBJ databases">
        <authorList>
            <consortium name="Pathogen Informatics"/>
            <person name="Doyle S."/>
        </authorList>
    </citation>
    <scope>NUCLEOTIDE SEQUENCE [LARGE SCALE GENOMIC DNA]</scope>
    <source>
        <strain evidence="1 2">NCTC11388</strain>
    </source>
</reference>
<dbReference type="PROSITE" id="PS51257">
    <property type="entry name" value="PROKAR_LIPOPROTEIN"/>
    <property type="match status" value="1"/>
</dbReference>
<name>A0A380BBX5_SPHSI</name>
<evidence type="ECO:0000313" key="2">
    <source>
        <dbReference type="Proteomes" id="UP000254893"/>
    </source>
</evidence>
<evidence type="ECO:0000313" key="1">
    <source>
        <dbReference type="EMBL" id="SUI97849.1"/>
    </source>
</evidence>
<dbReference type="Proteomes" id="UP000254893">
    <property type="component" value="Unassembled WGS sequence"/>
</dbReference>
<dbReference type="EMBL" id="UGYW01000001">
    <property type="protein sequence ID" value="SUI97849.1"/>
    <property type="molecule type" value="Genomic_DNA"/>
</dbReference>
<dbReference type="AlphaFoldDB" id="A0A380BBX5"/>
<proteinExistence type="predicted"/>
<sequence>MKNIVKIILLFVSVILVSCEKDYTEFYKDNRPEIPVTFPGATTHGFNPYISVPLSDGKISFTLSIPSSSGRSIKEISKVLGGATSINAGGVRTGTYISQPIAGNGTTVVFSTTIADFRSKSAANNKLVQDFINSATATTLQIAFMYLVTLDNGQEIIPVQSQVWITK</sequence>
<protein>
    <submittedName>
        <fullName evidence="1">Uncharacterized protein</fullName>
    </submittedName>
</protein>
<accession>A0A380BBX5</accession>
<gene>
    <name evidence="1" type="ORF">NCTC11388_00462</name>
</gene>
<organism evidence="1 2">
    <name type="scientific">Sphingobacterium spiritivorum</name>
    <name type="common">Flavobacterium spiritivorum</name>
    <dbReference type="NCBI Taxonomy" id="258"/>
    <lineage>
        <taxon>Bacteria</taxon>
        <taxon>Pseudomonadati</taxon>
        <taxon>Bacteroidota</taxon>
        <taxon>Sphingobacteriia</taxon>
        <taxon>Sphingobacteriales</taxon>
        <taxon>Sphingobacteriaceae</taxon>
        <taxon>Sphingobacterium</taxon>
    </lineage>
</organism>
<dbReference type="RefSeq" id="WP_115168916.1">
    <property type="nucleotide sequence ID" value="NZ_UGYW01000001.1"/>
</dbReference>